<gene>
    <name evidence="2" type="ORF">SARC_16629</name>
</gene>
<feature type="compositionally biased region" description="Basic and acidic residues" evidence="1">
    <location>
        <begin position="59"/>
        <end position="84"/>
    </location>
</feature>
<name>A0A0L0F291_9EUKA</name>
<sequence>KSKSNKSNAGSPSLKRQPSTGDQYQKNSPIEGPIGGTRSTTSLRLKAVKTSPASPNLRPKSEKSAEKERESDRKGKSTEHEYKNRGTQRVSSPSYSYDMGSGKSEDAMEPLQLSTPVSLNTATPPAPGFSNGRKVSTEPLGIFHRSASYNDRDRDRDKMGSPSRDKDGDKNRNRDRYRDKDRETLRERGTGTGGGSKVRVLTNMSIS</sequence>
<dbReference type="EMBL" id="KQ250137">
    <property type="protein sequence ID" value="KNC70840.1"/>
    <property type="molecule type" value="Genomic_DNA"/>
</dbReference>
<dbReference type="Proteomes" id="UP000054560">
    <property type="component" value="Unassembled WGS sequence"/>
</dbReference>
<reference evidence="2 3" key="1">
    <citation type="submission" date="2011-02" db="EMBL/GenBank/DDBJ databases">
        <title>The Genome Sequence of Sphaeroforma arctica JP610.</title>
        <authorList>
            <consortium name="The Broad Institute Genome Sequencing Platform"/>
            <person name="Russ C."/>
            <person name="Cuomo C."/>
            <person name="Young S.K."/>
            <person name="Zeng Q."/>
            <person name="Gargeya S."/>
            <person name="Alvarado L."/>
            <person name="Berlin A."/>
            <person name="Chapman S.B."/>
            <person name="Chen Z."/>
            <person name="Freedman E."/>
            <person name="Gellesch M."/>
            <person name="Goldberg J."/>
            <person name="Griggs A."/>
            <person name="Gujja S."/>
            <person name="Heilman E."/>
            <person name="Heiman D."/>
            <person name="Howarth C."/>
            <person name="Mehta T."/>
            <person name="Neiman D."/>
            <person name="Pearson M."/>
            <person name="Roberts A."/>
            <person name="Saif S."/>
            <person name="Shea T."/>
            <person name="Shenoy N."/>
            <person name="Sisk P."/>
            <person name="Stolte C."/>
            <person name="Sykes S."/>
            <person name="White J."/>
            <person name="Yandava C."/>
            <person name="Burger G."/>
            <person name="Gray M.W."/>
            <person name="Holland P.W.H."/>
            <person name="King N."/>
            <person name="Lang F.B.F."/>
            <person name="Roger A.J."/>
            <person name="Ruiz-Trillo I."/>
            <person name="Haas B."/>
            <person name="Nusbaum C."/>
            <person name="Birren B."/>
        </authorList>
    </citation>
    <scope>NUCLEOTIDE SEQUENCE [LARGE SCALE GENOMIC DNA]</scope>
    <source>
        <strain evidence="2 3">JP610</strain>
    </source>
</reference>
<evidence type="ECO:0000256" key="1">
    <source>
        <dbReference type="SAM" id="MobiDB-lite"/>
    </source>
</evidence>
<dbReference type="AlphaFoldDB" id="A0A0L0F291"/>
<feature type="compositionally biased region" description="Polar residues" evidence="1">
    <location>
        <begin position="85"/>
        <end position="95"/>
    </location>
</feature>
<dbReference type="RefSeq" id="XP_014144742.1">
    <property type="nucleotide sequence ID" value="XM_014289267.1"/>
</dbReference>
<evidence type="ECO:0000313" key="2">
    <source>
        <dbReference type="EMBL" id="KNC70840.1"/>
    </source>
</evidence>
<feature type="compositionally biased region" description="Basic and acidic residues" evidence="1">
    <location>
        <begin position="150"/>
        <end position="189"/>
    </location>
</feature>
<feature type="compositionally biased region" description="Polar residues" evidence="1">
    <location>
        <begin position="1"/>
        <end position="28"/>
    </location>
</feature>
<organism evidence="2 3">
    <name type="scientific">Sphaeroforma arctica JP610</name>
    <dbReference type="NCBI Taxonomy" id="667725"/>
    <lineage>
        <taxon>Eukaryota</taxon>
        <taxon>Ichthyosporea</taxon>
        <taxon>Ichthyophonida</taxon>
        <taxon>Sphaeroforma</taxon>
    </lineage>
</organism>
<proteinExistence type="predicted"/>
<accession>A0A0L0F291</accession>
<feature type="region of interest" description="Disordered" evidence="1">
    <location>
        <begin position="1"/>
        <end position="207"/>
    </location>
</feature>
<feature type="compositionally biased region" description="Polar residues" evidence="1">
    <location>
        <begin position="112"/>
        <end position="123"/>
    </location>
</feature>
<keyword evidence="3" id="KW-1185">Reference proteome</keyword>
<evidence type="ECO:0000313" key="3">
    <source>
        <dbReference type="Proteomes" id="UP000054560"/>
    </source>
</evidence>
<feature type="non-terminal residue" evidence="2">
    <location>
        <position position="1"/>
    </location>
</feature>
<protein>
    <submittedName>
        <fullName evidence="2">Uncharacterized protein</fullName>
    </submittedName>
</protein>
<dbReference type="GeneID" id="25917133"/>